<name>A0ABQ5YFP0_9NEIS</name>
<proteinExistence type="predicted"/>
<feature type="compositionally biased region" description="Basic and acidic residues" evidence="1">
    <location>
        <begin position="585"/>
        <end position="595"/>
    </location>
</feature>
<gene>
    <name evidence="2" type="ORF">GCM10007907_21960</name>
</gene>
<protein>
    <submittedName>
        <fullName evidence="2">Uncharacterized protein</fullName>
    </submittedName>
</protein>
<accession>A0ABQ5YFP0</accession>
<feature type="compositionally biased region" description="Basic and acidic residues" evidence="1">
    <location>
        <begin position="528"/>
        <end position="540"/>
    </location>
</feature>
<feature type="compositionally biased region" description="Basic and acidic residues" evidence="1">
    <location>
        <begin position="478"/>
        <end position="516"/>
    </location>
</feature>
<evidence type="ECO:0000313" key="3">
    <source>
        <dbReference type="Proteomes" id="UP001156706"/>
    </source>
</evidence>
<reference evidence="3" key="1">
    <citation type="journal article" date="2019" name="Int. J. Syst. Evol. Microbiol.">
        <title>The Global Catalogue of Microorganisms (GCM) 10K type strain sequencing project: providing services to taxonomists for standard genome sequencing and annotation.</title>
        <authorList>
            <consortium name="The Broad Institute Genomics Platform"/>
            <consortium name="The Broad Institute Genome Sequencing Center for Infectious Disease"/>
            <person name="Wu L."/>
            <person name="Ma J."/>
        </authorList>
    </citation>
    <scope>NUCLEOTIDE SEQUENCE [LARGE SCALE GENOMIC DNA]</scope>
    <source>
        <strain evidence="3">NBRC 110044</strain>
    </source>
</reference>
<dbReference type="Proteomes" id="UP001156706">
    <property type="component" value="Unassembled WGS sequence"/>
</dbReference>
<dbReference type="EMBL" id="BSOG01000002">
    <property type="protein sequence ID" value="GLR13406.1"/>
    <property type="molecule type" value="Genomic_DNA"/>
</dbReference>
<sequence length="1043" mass="113584">MTAPVPVLCEPMQGEQQCGPLYISWHAHPVGSGWRVECTVRLGQDVQVAWLNAEHPTCLLQLCDGEERCWVRLWLAMAPHAWRLMMLHGIGKPQEETHVLADWHISLPHAGIAHREDSICLPLPNGQQLALDWDIAGSDYSRLQVTLSARLDGTLLAAHAILQPVCPIWSSGIEASGICLEITVVLKVEANGQARLQLVWLVSCPLGDELELACLPIDAPAPEPLLPHHPPPDGVLLDSAHDFACLLYPRGVRPACAVDLATRFIAISNQGAFQSALLATPADAQAIATDYISPNSQHYPGAYVAAVAQLPPPMDKLSGPALLAVLDTRPDHASQLQQALELLLGMPLTEFVASTAYVSSLPRMQDSLTALLLLGLSGPPPETDNRDALIRALQACHIAVALASQPPWSNDASTLQSLLCASILLPDAIPVPASSPGSQAQPGYCRPLGLAAMMTLRQRLLRYKLGALAHVENLMRGETAERGSEHRVQHEQLEHTEQINQDSEHHRQESRGDSNGRIRTANPPITQLKREFDDLSRSYSDDGLSETTTGSWTDSTSSSGQLAEQARRHAQSQLQQASIRVSRRVSTERSYRSQEEIIERRSRRLDNAGNPQHLSAVYRWIDEVHAVDLRHRGVRLVLECVFAQPAASYVARQNALHGMQSTQPTPPWLLDATTSPAGPILSSADINRGNYAALANYYLADDVVAPPPAQLVLDTLLRNDPPMTSSVQSLPAGYTISQATLAYAWSASNGQASPPAGAILAVSLGNIVQAISLTAGAQSGQLTLPTAPESSTTLNLAALASGVNFVVSVTLQCSCNNDAPAYLQWQMSTYQAILAAYAVQRDQYLQSMRVLAGQWATANHERRDEIERTALRQTAIEGLMAPFLARHGNQGWQQDVLQFQLIPFFQTTLEWEDMIYTYYGRYFSADDAERPAWLQMTQLPNEQGDFTAFLEAGSARVLVAAPAQHGLALLYYLSSKGSFWFGPANLTPVFKADLLLANALKSPETQHPLPDSSCWEVEIATSQLMLQQGSDLPNLVRECGEAG</sequence>
<feature type="region of interest" description="Disordered" evidence="1">
    <location>
        <begin position="478"/>
        <end position="595"/>
    </location>
</feature>
<evidence type="ECO:0000256" key="1">
    <source>
        <dbReference type="SAM" id="MobiDB-lite"/>
    </source>
</evidence>
<comment type="caution">
    <text evidence="2">The sequence shown here is derived from an EMBL/GenBank/DDBJ whole genome shotgun (WGS) entry which is preliminary data.</text>
</comment>
<keyword evidence="3" id="KW-1185">Reference proteome</keyword>
<evidence type="ECO:0000313" key="2">
    <source>
        <dbReference type="EMBL" id="GLR13406.1"/>
    </source>
</evidence>
<organism evidence="2 3">
    <name type="scientific">Chitinimonas prasina</name>
    <dbReference type="NCBI Taxonomy" id="1434937"/>
    <lineage>
        <taxon>Bacteria</taxon>
        <taxon>Pseudomonadati</taxon>
        <taxon>Pseudomonadota</taxon>
        <taxon>Betaproteobacteria</taxon>
        <taxon>Neisseriales</taxon>
        <taxon>Chitinibacteraceae</taxon>
        <taxon>Chitinimonas</taxon>
    </lineage>
</organism>
<dbReference type="RefSeq" id="WP_284196509.1">
    <property type="nucleotide sequence ID" value="NZ_BSOG01000002.1"/>
</dbReference>
<feature type="compositionally biased region" description="Low complexity" evidence="1">
    <location>
        <begin position="545"/>
        <end position="559"/>
    </location>
</feature>